<protein>
    <submittedName>
        <fullName evidence="1">Uncharacterized protein</fullName>
    </submittedName>
</protein>
<dbReference type="AlphaFoldDB" id="B9SKJ3"/>
<dbReference type="EMBL" id="EQ974002">
    <property type="protein sequence ID" value="EEF35914.1"/>
    <property type="molecule type" value="Genomic_DNA"/>
</dbReference>
<dbReference type="InterPro" id="IPR049198">
    <property type="entry name" value="DUF6865"/>
</dbReference>
<evidence type="ECO:0000313" key="1">
    <source>
        <dbReference type="EMBL" id="EEF35914.1"/>
    </source>
</evidence>
<sequence length="79" mass="8765">MDKIEPGKDTPEEVTRESLIAISYSVPDKTLASKLLSENLESKKLVKVDCDEADNYRWELLSISNSPSLDIQGLPVTIS</sequence>
<name>B9SKJ3_RICCO</name>
<reference evidence="2" key="1">
    <citation type="journal article" date="2010" name="Nat. Biotechnol.">
        <title>Draft genome sequence of the oilseed species Ricinus communis.</title>
        <authorList>
            <person name="Chan A.P."/>
            <person name="Crabtree J."/>
            <person name="Zhao Q."/>
            <person name="Lorenzi H."/>
            <person name="Orvis J."/>
            <person name="Puiu D."/>
            <person name="Melake-Berhan A."/>
            <person name="Jones K.M."/>
            <person name="Redman J."/>
            <person name="Chen G."/>
            <person name="Cahoon E.B."/>
            <person name="Gedil M."/>
            <person name="Stanke M."/>
            <person name="Haas B.J."/>
            <person name="Wortman J.R."/>
            <person name="Fraser-Liggett C.M."/>
            <person name="Ravel J."/>
            <person name="Rabinowicz P.D."/>
        </authorList>
    </citation>
    <scope>NUCLEOTIDE SEQUENCE [LARGE SCALE GENOMIC DNA]</scope>
    <source>
        <strain evidence="2">cv. Hale</strain>
    </source>
</reference>
<accession>B9SKJ3</accession>
<keyword evidence="2" id="KW-1185">Reference proteome</keyword>
<dbReference type="InParanoid" id="B9SKJ3"/>
<proteinExistence type="predicted"/>
<dbReference type="PANTHER" id="PTHR35282">
    <property type="entry name" value="F5D14.24 PROTEIN"/>
    <property type="match status" value="1"/>
</dbReference>
<dbReference type="Pfam" id="PF21737">
    <property type="entry name" value="DUF6865"/>
    <property type="match status" value="1"/>
</dbReference>
<evidence type="ECO:0000313" key="2">
    <source>
        <dbReference type="Proteomes" id="UP000008311"/>
    </source>
</evidence>
<gene>
    <name evidence="1" type="ORF">RCOM_0659430</name>
</gene>
<dbReference type="PANTHER" id="PTHR35282:SF2">
    <property type="entry name" value="F5D14.24 PROTEIN"/>
    <property type="match status" value="1"/>
</dbReference>
<organism evidence="1 2">
    <name type="scientific">Ricinus communis</name>
    <name type="common">Castor bean</name>
    <dbReference type="NCBI Taxonomy" id="3988"/>
    <lineage>
        <taxon>Eukaryota</taxon>
        <taxon>Viridiplantae</taxon>
        <taxon>Streptophyta</taxon>
        <taxon>Embryophyta</taxon>
        <taxon>Tracheophyta</taxon>
        <taxon>Spermatophyta</taxon>
        <taxon>Magnoliopsida</taxon>
        <taxon>eudicotyledons</taxon>
        <taxon>Gunneridae</taxon>
        <taxon>Pentapetalae</taxon>
        <taxon>rosids</taxon>
        <taxon>fabids</taxon>
        <taxon>Malpighiales</taxon>
        <taxon>Euphorbiaceae</taxon>
        <taxon>Acalyphoideae</taxon>
        <taxon>Acalypheae</taxon>
        <taxon>Ricinus</taxon>
    </lineage>
</organism>
<dbReference type="Proteomes" id="UP000008311">
    <property type="component" value="Unassembled WGS sequence"/>
</dbReference>